<name>X1U2P4_9ZZZZ</name>
<reference evidence="1" key="1">
    <citation type="journal article" date="2014" name="Front. Microbiol.">
        <title>High frequency of phylogenetically diverse reductive dehalogenase-homologous genes in deep subseafloor sedimentary metagenomes.</title>
        <authorList>
            <person name="Kawai M."/>
            <person name="Futagami T."/>
            <person name="Toyoda A."/>
            <person name="Takaki Y."/>
            <person name="Nishi S."/>
            <person name="Hori S."/>
            <person name="Arai W."/>
            <person name="Tsubouchi T."/>
            <person name="Morono Y."/>
            <person name="Uchiyama I."/>
            <person name="Ito T."/>
            <person name="Fujiyama A."/>
            <person name="Inagaki F."/>
            <person name="Takami H."/>
        </authorList>
    </citation>
    <scope>NUCLEOTIDE SEQUENCE</scope>
    <source>
        <strain evidence="1">Expedition CK06-06</strain>
    </source>
</reference>
<comment type="caution">
    <text evidence="1">The sequence shown here is derived from an EMBL/GenBank/DDBJ whole genome shotgun (WGS) entry which is preliminary data.</text>
</comment>
<dbReference type="AlphaFoldDB" id="X1U2P4"/>
<sequence length="40" mass="3931">MVASGADAAAKYEASIRLLGGASAYRACGAKGKVKAIAEC</sequence>
<proteinExistence type="predicted"/>
<organism evidence="1">
    <name type="scientific">marine sediment metagenome</name>
    <dbReference type="NCBI Taxonomy" id="412755"/>
    <lineage>
        <taxon>unclassified sequences</taxon>
        <taxon>metagenomes</taxon>
        <taxon>ecological metagenomes</taxon>
    </lineage>
</organism>
<protein>
    <submittedName>
        <fullName evidence="1">Uncharacterized protein</fullName>
    </submittedName>
</protein>
<dbReference type="EMBL" id="BARW01015378">
    <property type="protein sequence ID" value="GAI94075.1"/>
    <property type="molecule type" value="Genomic_DNA"/>
</dbReference>
<evidence type="ECO:0000313" key="1">
    <source>
        <dbReference type="EMBL" id="GAI94075.1"/>
    </source>
</evidence>
<gene>
    <name evidence="1" type="ORF">S12H4_27010</name>
</gene>
<accession>X1U2P4</accession>
<feature type="non-terminal residue" evidence="1">
    <location>
        <position position="40"/>
    </location>
</feature>